<organism evidence="5 6">
    <name type="scientific">Umbelopsis vinacea</name>
    <dbReference type="NCBI Taxonomy" id="44442"/>
    <lineage>
        <taxon>Eukaryota</taxon>
        <taxon>Fungi</taxon>
        <taxon>Fungi incertae sedis</taxon>
        <taxon>Mucoromycota</taxon>
        <taxon>Mucoromycotina</taxon>
        <taxon>Umbelopsidomycetes</taxon>
        <taxon>Umbelopsidales</taxon>
        <taxon>Umbelopsidaceae</taxon>
        <taxon>Umbelopsis</taxon>
    </lineage>
</organism>
<comment type="caution">
    <text evidence="5">The sequence shown here is derived from an EMBL/GenBank/DDBJ whole genome shotgun (WGS) entry which is preliminary data.</text>
</comment>
<protein>
    <recommendedName>
        <fullName evidence="7">AGC-kinase C-terminal domain-containing protein</fullName>
    </recommendedName>
</protein>
<feature type="region of interest" description="Disordered" evidence="4">
    <location>
        <begin position="179"/>
        <end position="201"/>
    </location>
</feature>
<dbReference type="InterPro" id="IPR050839">
    <property type="entry name" value="Rho-assoc_Ser/Thr_Kinase"/>
</dbReference>
<proteinExistence type="predicted"/>
<evidence type="ECO:0000256" key="4">
    <source>
        <dbReference type="SAM" id="MobiDB-lite"/>
    </source>
</evidence>
<reference evidence="5" key="1">
    <citation type="submission" date="2020-12" db="EMBL/GenBank/DDBJ databases">
        <title>Metabolic potential, ecology and presence of endohyphal bacteria is reflected in genomic diversity of Mucoromycotina.</title>
        <authorList>
            <person name="Muszewska A."/>
            <person name="Okrasinska A."/>
            <person name="Steczkiewicz K."/>
            <person name="Drgas O."/>
            <person name="Orlowska M."/>
            <person name="Perlinska-Lenart U."/>
            <person name="Aleksandrzak-Piekarczyk T."/>
            <person name="Szatraj K."/>
            <person name="Zielenkiewicz U."/>
            <person name="Pilsyk S."/>
            <person name="Malc E."/>
            <person name="Mieczkowski P."/>
            <person name="Kruszewska J.S."/>
            <person name="Biernat P."/>
            <person name="Pawlowska J."/>
        </authorList>
    </citation>
    <scope>NUCLEOTIDE SEQUENCE</scope>
    <source>
        <strain evidence="5">WA0000051536</strain>
    </source>
</reference>
<dbReference type="EMBL" id="JAEPRA010000005">
    <property type="protein sequence ID" value="KAG2185568.1"/>
    <property type="molecule type" value="Genomic_DNA"/>
</dbReference>
<evidence type="ECO:0000313" key="6">
    <source>
        <dbReference type="Proteomes" id="UP000612746"/>
    </source>
</evidence>
<keyword evidence="6" id="KW-1185">Reference proteome</keyword>
<sequence length="293" mass="33693">MFTTRHSSSPLSLFDTRYHQLSDDSVYMHKPPRSWSERVQKMQTLLRQQDLPTCSQNEVLLDALIATWDDHRPSIKPLSNTRKETSICLKRYEETIDTLKDLCLQLDDFEVIKPLAKGQFGTESLEFSDEYPISADAKDVISRFLCKKEKRLGCNGNTEDIKSHPFFAGIDWDHIRESSPDDTSNFSVHEEEDDLSMPADAFPSRATQGRKELEGRNAPFIGYTFLDNVGVSINEPSSRNIPFNREEEILRLKRQLESTFRTTRPPPGLKLENPLDQPSLHSSQWIPKPKLQP</sequence>
<accession>A0A8H7Q476</accession>
<comment type="catalytic activity">
    <reaction evidence="3">
        <text>L-seryl-[protein] + ATP = O-phospho-L-seryl-[protein] + ADP + H(+)</text>
        <dbReference type="Rhea" id="RHEA:17989"/>
        <dbReference type="Rhea" id="RHEA-COMP:9863"/>
        <dbReference type="Rhea" id="RHEA-COMP:11604"/>
        <dbReference type="ChEBI" id="CHEBI:15378"/>
        <dbReference type="ChEBI" id="CHEBI:29999"/>
        <dbReference type="ChEBI" id="CHEBI:30616"/>
        <dbReference type="ChEBI" id="CHEBI:83421"/>
        <dbReference type="ChEBI" id="CHEBI:456216"/>
        <dbReference type="EC" id="2.7.11.1"/>
    </reaction>
</comment>
<keyword evidence="1" id="KW-0597">Phosphoprotein</keyword>
<dbReference type="Gene3D" id="3.30.200.20">
    <property type="entry name" value="Phosphorylase Kinase, domain 1"/>
    <property type="match status" value="1"/>
</dbReference>
<dbReference type="GO" id="GO:0005856">
    <property type="term" value="C:cytoskeleton"/>
    <property type="evidence" value="ECO:0007669"/>
    <property type="project" value="TreeGrafter"/>
</dbReference>
<evidence type="ECO:0000256" key="3">
    <source>
        <dbReference type="ARBA" id="ARBA00048679"/>
    </source>
</evidence>
<evidence type="ECO:0000256" key="1">
    <source>
        <dbReference type="ARBA" id="ARBA00022553"/>
    </source>
</evidence>
<gene>
    <name evidence="5" type="ORF">INT44_002361</name>
</gene>
<dbReference type="GO" id="GO:0004674">
    <property type="term" value="F:protein serine/threonine kinase activity"/>
    <property type="evidence" value="ECO:0007669"/>
    <property type="project" value="UniProtKB-EC"/>
</dbReference>
<dbReference type="GO" id="GO:0031032">
    <property type="term" value="P:actomyosin structure organization"/>
    <property type="evidence" value="ECO:0007669"/>
    <property type="project" value="TreeGrafter"/>
</dbReference>
<dbReference type="AlphaFoldDB" id="A0A8H7Q476"/>
<dbReference type="OrthoDB" id="3638488at2759"/>
<comment type="catalytic activity">
    <reaction evidence="2">
        <text>L-threonyl-[protein] + ATP = O-phospho-L-threonyl-[protein] + ADP + H(+)</text>
        <dbReference type="Rhea" id="RHEA:46608"/>
        <dbReference type="Rhea" id="RHEA-COMP:11060"/>
        <dbReference type="Rhea" id="RHEA-COMP:11605"/>
        <dbReference type="ChEBI" id="CHEBI:15378"/>
        <dbReference type="ChEBI" id="CHEBI:30013"/>
        <dbReference type="ChEBI" id="CHEBI:30616"/>
        <dbReference type="ChEBI" id="CHEBI:61977"/>
        <dbReference type="ChEBI" id="CHEBI:456216"/>
        <dbReference type="EC" id="2.7.11.1"/>
    </reaction>
</comment>
<dbReference type="GO" id="GO:0005737">
    <property type="term" value="C:cytoplasm"/>
    <property type="evidence" value="ECO:0007669"/>
    <property type="project" value="TreeGrafter"/>
</dbReference>
<dbReference type="Gene3D" id="1.10.510.10">
    <property type="entry name" value="Transferase(Phosphotransferase) domain 1"/>
    <property type="match status" value="1"/>
</dbReference>
<feature type="region of interest" description="Disordered" evidence="4">
    <location>
        <begin position="258"/>
        <end position="293"/>
    </location>
</feature>
<name>A0A8H7Q476_9FUNG</name>
<dbReference type="PANTHER" id="PTHR22988:SF71">
    <property type="entry name" value="CITRON RHO-INTERACTING KINASE"/>
    <property type="match status" value="1"/>
</dbReference>
<evidence type="ECO:0000313" key="5">
    <source>
        <dbReference type="EMBL" id="KAG2185568.1"/>
    </source>
</evidence>
<evidence type="ECO:0000256" key="2">
    <source>
        <dbReference type="ARBA" id="ARBA00047899"/>
    </source>
</evidence>
<dbReference type="Proteomes" id="UP000612746">
    <property type="component" value="Unassembled WGS sequence"/>
</dbReference>
<dbReference type="PANTHER" id="PTHR22988">
    <property type="entry name" value="MYOTONIC DYSTROPHY S/T KINASE-RELATED"/>
    <property type="match status" value="1"/>
</dbReference>
<evidence type="ECO:0008006" key="7">
    <source>
        <dbReference type="Google" id="ProtNLM"/>
    </source>
</evidence>